<dbReference type="OMA" id="TNDSDPI"/>
<dbReference type="STRING" id="578458.D8QA66"/>
<dbReference type="EMBL" id="GL377308">
    <property type="protein sequence ID" value="EFI95350.1"/>
    <property type="molecule type" value="Genomic_DNA"/>
</dbReference>
<evidence type="ECO:0000259" key="2">
    <source>
        <dbReference type="PROSITE" id="PS50097"/>
    </source>
</evidence>
<sequence>MNTPVKNIRRSSTYYLGGGDLHILVEGVMFRVHKYFFDRESNTFRREFVLPVSPGAQPKGSSESTALVLEDITLEEFEKFLWVFYNPRYSIYDAAPEDWVDILKLAHMWSFREVYELAVRELEHLEMPVVERLIAYQAYGVKREYIIPLYAELFRREEPLSKSESQRLGIETVYTIWMGRERLRAKPVFDGRSGRSPLPAGLQETEVESMARELLADRAANSSPDDDAPTSAENGAHFATGSAGGGVRGAGSGGGYSNSRQPSHSRESSGGAGPASFDGYRFNTNGRTSQRGINK</sequence>
<feature type="region of interest" description="Disordered" evidence="1">
    <location>
        <begin position="219"/>
        <end position="295"/>
    </location>
</feature>
<accession>D8QA66</accession>
<dbReference type="Pfam" id="PF00651">
    <property type="entry name" value="BTB"/>
    <property type="match status" value="1"/>
</dbReference>
<feature type="compositionally biased region" description="Gly residues" evidence="1">
    <location>
        <begin position="242"/>
        <end position="256"/>
    </location>
</feature>
<dbReference type="eggNOG" id="ENOG502SNMY">
    <property type="taxonomic scope" value="Eukaryota"/>
</dbReference>
<dbReference type="Gene3D" id="3.30.710.10">
    <property type="entry name" value="Potassium Channel Kv1.1, Chain A"/>
    <property type="match status" value="1"/>
</dbReference>
<dbReference type="GeneID" id="9588689"/>
<proteinExistence type="predicted"/>
<gene>
    <name evidence="3" type="ORF">SCHCODRAFT_77822</name>
</gene>
<dbReference type="Proteomes" id="UP000007431">
    <property type="component" value="Unassembled WGS sequence"/>
</dbReference>
<dbReference type="HOGENOM" id="CLU_047592_0_3_1"/>
<dbReference type="KEGG" id="scm:SCHCO_02630932"/>
<dbReference type="SUPFAM" id="SSF54695">
    <property type="entry name" value="POZ domain"/>
    <property type="match status" value="1"/>
</dbReference>
<feature type="compositionally biased region" description="Polar residues" evidence="1">
    <location>
        <begin position="282"/>
        <end position="295"/>
    </location>
</feature>
<protein>
    <submittedName>
        <fullName evidence="3">Expressed protein</fullName>
    </submittedName>
</protein>
<keyword evidence="4" id="KW-1185">Reference proteome</keyword>
<dbReference type="InterPro" id="IPR011333">
    <property type="entry name" value="SKP1/BTB/POZ_sf"/>
</dbReference>
<dbReference type="InParanoid" id="D8QA66"/>
<name>D8QA66_SCHCM</name>
<dbReference type="SMART" id="SM00225">
    <property type="entry name" value="BTB"/>
    <property type="match status" value="1"/>
</dbReference>
<organism evidence="4">
    <name type="scientific">Schizophyllum commune (strain H4-8 / FGSC 9210)</name>
    <name type="common">Split gill fungus</name>
    <dbReference type="NCBI Taxonomy" id="578458"/>
    <lineage>
        <taxon>Eukaryota</taxon>
        <taxon>Fungi</taxon>
        <taxon>Dikarya</taxon>
        <taxon>Basidiomycota</taxon>
        <taxon>Agaricomycotina</taxon>
        <taxon>Agaricomycetes</taxon>
        <taxon>Agaricomycetidae</taxon>
        <taxon>Agaricales</taxon>
        <taxon>Schizophyllaceae</taxon>
        <taxon>Schizophyllum</taxon>
    </lineage>
</organism>
<reference evidence="3 4" key="1">
    <citation type="journal article" date="2010" name="Nat. Biotechnol.">
        <title>Genome sequence of the model mushroom Schizophyllum commune.</title>
        <authorList>
            <person name="Ohm R.A."/>
            <person name="de Jong J.F."/>
            <person name="Lugones L.G."/>
            <person name="Aerts A."/>
            <person name="Kothe E."/>
            <person name="Stajich J.E."/>
            <person name="de Vries R.P."/>
            <person name="Record E."/>
            <person name="Levasseur A."/>
            <person name="Baker S.E."/>
            <person name="Bartholomew K.A."/>
            <person name="Coutinho P.M."/>
            <person name="Erdmann S."/>
            <person name="Fowler T.J."/>
            <person name="Gathman A.C."/>
            <person name="Lombard V."/>
            <person name="Henrissat B."/>
            <person name="Knabe N."/>
            <person name="Kuees U."/>
            <person name="Lilly W.W."/>
            <person name="Lindquist E."/>
            <person name="Lucas S."/>
            <person name="Magnuson J.K."/>
            <person name="Piumi F."/>
            <person name="Raudaskoski M."/>
            <person name="Salamov A."/>
            <person name="Schmutz J."/>
            <person name="Schwarze F.W.M.R."/>
            <person name="vanKuyk P.A."/>
            <person name="Horton J.S."/>
            <person name="Grigoriev I.V."/>
            <person name="Woesten H.A.B."/>
        </authorList>
    </citation>
    <scope>NUCLEOTIDE SEQUENCE [LARGE SCALE GENOMIC DNA]</scope>
    <source>
        <strain evidence="4">H4-8 / FGSC 9210</strain>
    </source>
</reference>
<dbReference type="AlphaFoldDB" id="D8QA66"/>
<feature type="domain" description="BTB" evidence="2">
    <location>
        <begin position="19"/>
        <end position="93"/>
    </location>
</feature>
<dbReference type="InterPro" id="IPR000210">
    <property type="entry name" value="BTB/POZ_dom"/>
</dbReference>
<evidence type="ECO:0000313" key="4">
    <source>
        <dbReference type="Proteomes" id="UP000007431"/>
    </source>
</evidence>
<dbReference type="CDD" id="cd18186">
    <property type="entry name" value="BTB_POZ_ZBTB_KLHL-like"/>
    <property type="match status" value="1"/>
</dbReference>
<dbReference type="RefSeq" id="XP_003030253.1">
    <property type="nucleotide sequence ID" value="XM_003030207.1"/>
</dbReference>
<dbReference type="OrthoDB" id="9997739at2759"/>
<evidence type="ECO:0000256" key="1">
    <source>
        <dbReference type="SAM" id="MobiDB-lite"/>
    </source>
</evidence>
<evidence type="ECO:0000313" key="3">
    <source>
        <dbReference type="EMBL" id="EFI95350.1"/>
    </source>
</evidence>
<dbReference type="PROSITE" id="PS50097">
    <property type="entry name" value="BTB"/>
    <property type="match status" value="1"/>
</dbReference>
<dbReference type="VEuPathDB" id="FungiDB:SCHCODRAFT_02630932"/>